<reference evidence="1" key="1">
    <citation type="submission" date="2016-04" db="EMBL/GenBank/DDBJ databases">
        <authorList>
            <person name="Evans L.H."/>
            <person name="Alamgir A."/>
            <person name="Owens N."/>
            <person name="Weber N.D."/>
            <person name="Virtaneva K."/>
            <person name="Barbian K."/>
            <person name="Babar A."/>
            <person name="Rosenke K."/>
        </authorList>
    </citation>
    <scope>NUCLEOTIDE SEQUENCE</scope>
    <source>
        <strain evidence="1">86-2</strain>
        <strain evidence="2">92-3</strain>
    </source>
</reference>
<proteinExistence type="predicted"/>
<protein>
    <submittedName>
        <fullName evidence="1">Uncharacterized protein</fullName>
    </submittedName>
</protein>
<evidence type="ECO:0000313" key="1">
    <source>
        <dbReference type="EMBL" id="SBV64310.1"/>
    </source>
</evidence>
<dbReference type="EMBL" id="FLUB01000018">
    <property type="protein sequence ID" value="SBV65164.1"/>
    <property type="molecule type" value="Genomic_DNA"/>
</dbReference>
<dbReference type="AlphaFoldDB" id="A0A212IC10"/>
<sequence length="53" mass="6095">MLSCSQFSATYRYESLWNPGELTLFPFGSGAFLPDWRLAKSCLFYHSISPNWA</sequence>
<name>A0A212IC10_9ENTR</name>
<accession>A0A212IC10</accession>
<evidence type="ECO:0000313" key="2">
    <source>
        <dbReference type="EMBL" id="SBV65164.1"/>
    </source>
</evidence>
<dbReference type="EMBL" id="FLUA01000032">
    <property type="protein sequence ID" value="SBV64310.1"/>
    <property type="molecule type" value="Genomic_DNA"/>
</dbReference>
<gene>
    <name evidence="1" type="ORF">KL86CIT2_340105</name>
    <name evidence="2" type="ORF">KM92CIT3_60205</name>
</gene>
<organism evidence="1">
    <name type="scientific">uncultured Citrobacter sp</name>
    <dbReference type="NCBI Taxonomy" id="200446"/>
    <lineage>
        <taxon>Bacteria</taxon>
        <taxon>Pseudomonadati</taxon>
        <taxon>Pseudomonadota</taxon>
        <taxon>Gammaproteobacteria</taxon>
        <taxon>Enterobacterales</taxon>
        <taxon>Enterobacteriaceae</taxon>
        <taxon>Citrobacter</taxon>
        <taxon>environmental samples</taxon>
    </lineage>
</organism>